<organism evidence="3 4">
    <name type="scientific">Branchiostoma lanceolatum</name>
    <name type="common">Common lancelet</name>
    <name type="synonym">Amphioxus lanceolatum</name>
    <dbReference type="NCBI Taxonomy" id="7740"/>
    <lineage>
        <taxon>Eukaryota</taxon>
        <taxon>Metazoa</taxon>
        <taxon>Chordata</taxon>
        <taxon>Cephalochordata</taxon>
        <taxon>Leptocardii</taxon>
        <taxon>Amphioxiformes</taxon>
        <taxon>Branchiostomatidae</taxon>
        <taxon>Branchiostoma</taxon>
    </lineage>
</organism>
<proteinExistence type="predicted"/>
<sequence>MCVWSHFTALPPTIGFRLADGYGLAAKDTDDMEEKLPPNPTLFRCTCTAVIMTLMSANLAPVLTLLITFLTFFPAATQDDIWFDSAEEWESHRRVIRPPPLTVHLTLIVMGILIIMGILTVCIILACACFGVFYRRIRESDEGTFEKTTNIRSPQPPCVTWGKFVDFFTNFRSKEDTKWITFDGKPWPEPVPTTPIPAEEAVSSAFVDPTSLPFRDPQQFVAGSLHNNTRMWSQLAPFSDKGSEVLNWITNRVDIRDFLTPFVGSFKGQPYMSATPPSITLPNARNCAEHSEFIEAEIKGRLEDGSIKVWGKVGHCDPPHLVLPLTVEPSKPRMCWDGRYLNNWTKDCPFKLDSVSEAPRMLRKGGYMTHTVEKSGYSHIYLTEDSRTFFGFKFKDLFFVHCSLPFGWSASAYIFNTTGSVISSYARHLGVPTMLYIDDRLNGEATITWQRPEVNPDPYTQAQIASYVMCELLTRAGYFLSLNKCIIVPTQILVHLGAGLNSREGVFFFPEDKRRKFSTLREAILNAPMITLNALQKFVGKCVSMTLMVPGARIYTRRCNKLMGEMTQKGQLRVKLPENVRAEMEHWRFVDAEMKPVPWRDERHTSITIASDSSGYRWGAVLHDVDHKGSEVELGDYWPEQDRPLPRIPRQWTPSVACPDCHRPNDHNFRRCQMCGYVRQPFPPPRKRLDVDEEKIQKRLEDIHQLSTSIKYGKKKAALENELKNFLGNRKHPKDLATASPKDVCAFLVWKDEGGKTVVHKNGCKNFGKKWKSECGCPQRLAAGTVDSVIGQLRSIFAKSGRGGDWNDAICTGNPAAAPMVQQYLRVTKAEQANALIQPTQAQPVFHHKLASAITMAMGGASQSALMEHVGWRSKATAQRYLQLRKVFHDKTPAAILQKQVEAETQESYHTRQTTDAATMYRNKNRRQYKSVF</sequence>
<accession>A0A8J9VMZ7</accession>
<dbReference type="Gene3D" id="3.30.70.270">
    <property type="match status" value="1"/>
</dbReference>
<reference evidence="3" key="1">
    <citation type="submission" date="2022-01" db="EMBL/GenBank/DDBJ databases">
        <authorList>
            <person name="Braso-Vives M."/>
        </authorList>
    </citation>
    <scope>NUCLEOTIDE SEQUENCE</scope>
</reference>
<feature type="domain" description="ALOG" evidence="2">
    <location>
        <begin position="711"/>
        <end position="844"/>
    </location>
</feature>
<keyword evidence="1" id="KW-1133">Transmembrane helix</keyword>
<name>A0A8J9VMZ7_BRALA</name>
<dbReference type="PANTHER" id="PTHR33050">
    <property type="entry name" value="REVERSE TRANSCRIPTASE DOMAIN-CONTAINING PROTEIN"/>
    <property type="match status" value="1"/>
</dbReference>
<dbReference type="InterPro" id="IPR043502">
    <property type="entry name" value="DNA/RNA_pol_sf"/>
</dbReference>
<dbReference type="SUPFAM" id="SSF56672">
    <property type="entry name" value="DNA/RNA polymerases"/>
    <property type="match status" value="1"/>
</dbReference>
<evidence type="ECO:0000259" key="2">
    <source>
        <dbReference type="PROSITE" id="PS51697"/>
    </source>
</evidence>
<feature type="transmembrane region" description="Helical" evidence="1">
    <location>
        <begin position="107"/>
        <end position="134"/>
    </location>
</feature>
<feature type="transmembrane region" description="Helical" evidence="1">
    <location>
        <begin position="42"/>
        <end position="73"/>
    </location>
</feature>
<keyword evidence="4" id="KW-1185">Reference proteome</keyword>
<protein>
    <submittedName>
        <fullName evidence="3">Hypp551 protein</fullName>
    </submittedName>
</protein>
<dbReference type="InterPro" id="IPR052055">
    <property type="entry name" value="Hepadnavirus_pol/RT"/>
</dbReference>
<feature type="transmembrane region" description="Helical" evidence="1">
    <location>
        <begin position="397"/>
        <end position="415"/>
    </location>
</feature>
<gene>
    <name evidence="3" type="primary">Hypp551</name>
    <name evidence="3" type="ORF">BLAG_LOCUS1884</name>
</gene>
<evidence type="ECO:0000313" key="4">
    <source>
        <dbReference type="Proteomes" id="UP000838412"/>
    </source>
</evidence>
<dbReference type="OrthoDB" id="5987268at2759"/>
<dbReference type="Proteomes" id="UP000838412">
    <property type="component" value="Chromosome 1"/>
</dbReference>
<evidence type="ECO:0000256" key="1">
    <source>
        <dbReference type="SAM" id="Phobius"/>
    </source>
</evidence>
<dbReference type="EMBL" id="OV696686">
    <property type="protein sequence ID" value="CAH1232991.1"/>
    <property type="molecule type" value="Genomic_DNA"/>
</dbReference>
<dbReference type="AlphaFoldDB" id="A0A8J9VMZ7"/>
<keyword evidence="1" id="KW-0472">Membrane</keyword>
<dbReference type="PROSITE" id="PS51697">
    <property type="entry name" value="ALOG"/>
    <property type="match status" value="1"/>
</dbReference>
<dbReference type="Pfam" id="PF04852">
    <property type="entry name" value="ALOG_dom"/>
    <property type="match status" value="1"/>
</dbReference>
<dbReference type="Gene3D" id="3.10.10.10">
    <property type="entry name" value="HIV Type 1 Reverse Transcriptase, subunit A, domain 1"/>
    <property type="match status" value="1"/>
</dbReference>
<evidence type="ECO:0000313" key="3">
    <source>
        <dbReference type="EMBL" id="CAH1232991.1"/>
    </source>
</evidence>
<dbReference type="InterPro" id="IPR043128">
    <property type="entry name" value="Rev_trsase/Diguanyl_cyclase"/>
</dbReference>
<dbReference type="InterPro" id="IPR006936">
    <property type="entry name" value="ALOG_dom"/>
</dbReference>
<dbReference type="PANTHER" id="PTHR33050:SF7">
    <property type="entry name" value="RIBONUCLEASE H"/>
    <property type="match status" value="1"/>
</dbReference>
<keyword evidence="1" id="KW-0812">Transmembrane</keyword>